<dbReference type="PANTHER" id="PTHR48039:SF5">
    <property type="entry name" value="RNA-BINDING PROTEIN 28"/>
    <property type="match status" value="1"/>
</dbReference>
<feature type="region of interest" description="Disordered" evidence="6">
    <location>
        <begin position="393"/>
        <end position="466"/>
    </location>
</feature>
<keyword evidence="9" id="KW-1185">Reference proteome</keyword>
<feature type="compositionally biased region" description="Acidic residues" evidence="6">
    <location>
        <begin position="430"/>
        <end position="451"/>
    </location>
</feature>
<evidence type="ECO:0000256" key="5">
    <source>
        <dbReference type="PROSITE-ProRule" id="PRU00176"/>
    </source>
</evidence>
<dbReference type="CDD" id="cd12415">
    <property type="entry name" value="RRM3_RBM28_like"/>
    <property type="match status" value="1"/>
</dbReference>
<reference evidence="8 9" key="1">
    <citation type="submission" date="2011-02" db="EMBL/GenBank/DDBJ databases">
        <title>The Genome Sequence of Sphaeroforma arctica JP610.</title>
        <authorList>
            <consortium name="The Broad Institute Genome Sequencing Platform"/>
            <person name="Russ C."/>
            <person name="Cuomo C."/>
            <person name="Young S.K."/>
            <person name="Zeng Q."/>
            <person name="Gargeya S."/>
            <person name="Alvarado L."/>
            <person name="Berlin A."/>
            <person name="Chapman S.B."/>
            <person name="Chen Z."/>
            <person name="Freedman E."/>
            <person name="Gellesch M."/>
            <person name="Goldberg J."/>
            <person name="Griggs A."/>
            <person name="Gujja S."/>
            <person name="Heilman E."/>
            <person name="Heiman D."/>
            <person name="Howarth C."/>
            <person name="Mehta T."/>
            <person name="Neiman D."/>
            <person name="Pearson M."/>
            <person name="Roberts A."/>
            <person name="Saif S."/>
            <person name="Shea T."/>
            <person name="Shenoy N."/>
            <person name="Sisk P."/>
            <person name="Stolte C."/>
            <person name="Sykes S."/>
            <person name="White J."/>
            <person name="Yandava C."/>
            <person name="Burger G."/>
            <person name="Gray M.W."/>
            <person name="Holland P.W.H."/>
            <person name="King N."/>
            <person name="Lang F.B.F."/>
            <person name="Roger A.J."/>
            <person name="Ruiz-Trillo I."/>
            <person name="Haas B."/>
            <person name="Nusbaum C."/>
            <person name="Birren B."/>
        </authorList>
    </citation>
    <scope>NUCLEOTIDE SEQUENCE [LARGE SCALE GENOMIC DNA]</scope>
    <source>
        <strain evidence="8 9">JP610</strain>
    </source>
</reference>
<feature type="domain" description="RRM" evidence="7">
    <location>
        <begin position="24"/>
        <end position="102"/>
    </location>
</feature>
<dbReference type="SMART" id="SM00360">
    <property type="entry name" value="RRM"/>
    <property type="match status" value="5"/>
</dbReference>
<dbReference type="InterPro" id="IPR003954">
    <property type="entry name" value="RRM_euk-type"/>
</dbReference>
<accession>A0A0L0FL03</accession>
<comment type="subcellular location">
    <subcellularLocation>
        <location evidence="1">Nucleus</location>
    </subcellularLocation>
</comment>
<organism evidence="8 9">
    <name type="scientific">Sphaeroforma arctica JP610</name>
    <dbReference type="NCBI Taxonomy" id="667725"/>
    <lineage>
        <taxon>Eukaryota</taxon>
        <taxon>Ichthyosporea</taxon>
        <taxon>Ichthyophonida</taxon>
        <taxon>Sphaeroforma</taxon>
    </lineage>
</organism>
<feature type="compositionally biased region" description="Basic and acidic residues" evidence="6">
    <location>
        <begin position="844"/>
        <end position="861"/>
    </location>
</feature>
<dbReference type="AlphaFoldDB" id="A0A0L0FL03"/>
<dbReference type="FunFam" id="3.30.70.330:FF:000182">
    <property type="entry name" value="RNA-binding motif protein 28"/>
    <property type="match status" value="1"/>
</dbReference>
<keyword evidence="3 5" id="KW-0694">RNA-binding</keyword>
<evidence type="ECO:0000313" key="9">
    <source>
        <dbReference type="Proteomes" id="UP000054560"/>
    </source>
</evidence>
<feature type="compositionally biased region" description="Polar residues" evidence="6">
    <location>
        <begin position="183"/>
        <end position="193"/>
    </location>
</feature>
<dbReference type="Pfam" id="PF00076">
    <property type="entry name" value="RRM_1"/>
    <property type="match status" value="3"/>
</dbReference>
<feature type="compositionally biased region" description="Basic residues" evidence="6">
    <location>
        <begin position="791"/>
        <end position="800"/>
    </location>
</feature>
<feature type="domain" description="RRM" evidence="7">
    <location>
        <begin position="473"/>
        <end position="573"/>
    </location>
</feature>
<evidence type="ECO:0000256" key="3">
    <source>
        <dbReference type="ARBA" id="ARBA00022884"/>
    </source>
</evidence>
<dbReference type="Proteomes" id="UP000054560">
    <property type="component" value="Unassembled WGS sequence"/>
</dbReference>
<evidence type="ECO:0000259" key="7">
    <source>
        <dbReference type="PROSITE" id="PS50102"/>
    </source>
</evidence>
<feature type="domain" description="RRM" evidence="7">
    <location>
        <begin position="309"/>
        <end position="387"/>
    </location>
</feature>
<dbReference type="InterPro" id="IPR000504">
    <property type="entry name" value="RRM_dom"/>
</dbReference>
<evidence type="ECO:0000313" key="8">
    <source>
        <dbReference type="EMBL" id="KNC77467.1"/>
    </source>
</evidence>
<feature type="compositionally biased region" description="Polar residues" evidence="6">
    <location>
        <begin position="143"/>
        <end position="152"/>
    </location>
</feature>
<evidence type="ECO:0000256" key="2">
    <source>
        <dbReference type="ARBA" id="ARBA00022737"/>
    </source>
</evidence>
<name>A0A0L0FL03_9EUKA</name>
<dbReference type="PANTHER" id="PTHR48039">
    <property type="entry name" value="RNA-BINDING MOTIF PROTEIN 14B"/>
    <property type="match status" value="1"/>
</dbReference>
<feature type="compositionally biased region" description="Polar residues" evidence="6">
    <location>
        <begin position="806"/>
        <end position="819"/>
    </location>
</feature>
<dbReference type="Gene3D" id="3.30.70.330">
    <property type="match status" value="5"/>
</dbReference>
<sequence length="925" mass="102050">MSGAHVRKGGMGKVHKATKADPSSTLFVRGIPATYTDESLQELFGDIGPIKEAFIIVDKETKQSKRFAFVKFALKEDAITCVEKMNGHMVNGKKIQITYAHREEKVGKPKKPKAEASGDDAEMQVVAADGTVQEDKSAHTDSEIQSDVQTETEPMHVDVAEVAGDDTVQTSDDKPQHTDTDQHTGSSTKTHTKQSAETDEQKKEREAAALKDGRTVVVRNVPMGTPKKIIRSKCKKIGRIETFEYHFPTEEEEQTMTAVIVFPDAQLAHRSMVNINGQTLKGSKLVAVLKSRDKQRQEQRQTKKTLAKSLVIVRNVAFSATKEDFDDLFGTCGPILDIRIPVKDDGVTSRGFAFVQYAAYADALKAVETLNGQKIKNRVVAVDFVLPTDDYKKAKDAQESGQGVVEEEQDTNESAHSDAESDVGSASEGSSDDDDAESGSEEDSGDSDDDKDTAKPTTQNVKPQRTDDVAEMCTLFVRNVPFTASESDLRMVLSAYGQIKMCKLVVDRETQRPKGTAFVKFSDPTSASLVIREAQKAVTAQVFSGGKNGKASTVSDGGVQIQGRSLNITLAVDRQQATKLEQQQKGDDANLKSDNRNMRLAREGYISKDVAAASNVSPEDVIRRQKADKEKYAKLKDTRYFVSPVRLVVRNIPPKIDEHELTKVFDEAVIAADPSAQPRRIVKKLNLMRNKENVTGQTIGRSLGWAFVELYSHEYALAALRATNNNPQLYSQKKRLIVEFAVENIDKVRVLEERKAKQLEDAGKAPQDTNDKPQREPKDRTSFKDFILKRQAARQSKRAQRQGSAPNTHTAPATGTAMNTHAHAQGNKRSRVHSEGGSKVNNKRARDDGAKPSRDHGKDAFLTEAQTQKPVSKKAKRDSKTRQAAQRNEAKLDTLVQSYKQKLFGETPASGGSVLKKDASSRWFS</sequence>
<protein>
    <recommendedName>
        <fullName evidence="7">RRM domain-containing protein</fullName>
    </recommendedName>
</protein>
<dbReference type="InterPro" id="IPR051945">
    <property type="entry name" value="RRM_MRD1_RNA_proc_ribogen"/>
</dbReference>
<feature type="compositionally biased region" description="Basic and acidic residues" evidence="6">
    <location>
        <begin position="915"/>
        <end position="925"/>
    </location>
</feature>
<feature type="region of interest" description="Disordered" evidence="6">
    <location>
        <begin position="166"/>
        <end position="211"/>
    </location>
</feature>
<dbReference type="InterPro" id="IPR012677">
    <property type="entry name" value="Nucleotide-bd_a/b_plait_sf"/>
</dbReference>
<evidence type="ECO:0000256" key="1">
    <source>
        <dbReference type="ARBA" id="ARBA00004123"/>
    </source>
</evidence>
<dbReference type="OrthoDB" id="3945418at2759"/>
<feature type="compositionally biased region" description="Basic and acidic residues" evidence="6">
    <location>
        <begin position="133"/>
        <end position="142"/>
    </location>
</feature>
<feature type="region of interest" description="Disordered" evidence="6">
    <location>
        <begin position="757"/>
        <end position="925"/>
    </location>
</feature>
<dbReference type="GO" id="GO:0003729">
    <property type="term" value="F:mRNA binding"/>
    <property type="evidence" value="ECO:0007669"/>
    <property type="project" value="TreeGrafter"/>
</dbReference>
<dbReference type="GO" id="GO:0005730">
    <property type="term" value="C:nucleolus"/>
    <property type="evidence" value="ECO:0007669"/>
    <property type="project" value="TreeGrafter"/>
</dbReference>
<feature type="compositionally biased region" description="Basic and acidic residues" evidence="6">
    <location>
        <begin position="757"/>
        <end position="788"/>
    </location>
</feature>
<evidence type="ECO:0000256" key="6">
    <source>
        <dbReference type="SAM" id="MobiDB-lite"/>
    </source>
</evidence>
<dbReference type="PROSITE" id="PS50102">
    <property type="entry name" value="RRM"/>
    <property type="match status" value="4"/>
</dbReference>
<dbReference type="EMBL" id="KQ242723">
    <property type="protein sequence ID" value="KNC77467.1"/>
    <property type="molecule type" value="Genomic_DNA"/>
</dbReference>
<dbReference type="GeneID" id="25910576"/>
<gene>
    <name evidence="8" type="ORF">SARC_10072</name>
</gene>
<feature type="compositionally biased region" description="Basic and acidic residues" evidence="6">
    <location>
        <begin position="194"/>
        <end position="211"/>
    </location>
</feature>
<dbReference type="SMART" id="SM00361">
    <property type="entry name" value="RRM_1"/>
    <property type="match status" value="3"/>
</dbReference>
<dbReference type="eggNOG" id="KOG0127">
    <property type="taxonomic scope" value="Eukaryota"/>
</dbReference>
<dbReference type="STRING" id="667725.A0A0L0FL03"/>
<dbReference type="SUPFAM" id="SSF54928">
    <property type="entry name" value="RNA-binding domain, RBD"/>
    <property type="match status" value="4"/>
</dbReference>
<feature type="region of interest" description="Disordered" evidence="6">
    <location>
        <begin position="132"/>
        <end position="153"/>
    </location>
</feature>
<feature type="compositionally biased region" description="Basic and acidic residues" evidence="6">
    <location>
        <begin position="171"/>
        <end position="182"/>
    </location>
</feature>
<dbReference type="RefSeq" id="XP_014151369.1">
    <property type="nucleotide sequence ID" value="XM_014295894.1"/>
</dbReference>
<dbReference type="InterPro" id="IPR035979">
    <property type="entry name" value="RBD_domain_sf"/>
</dbReference>
<keyword evidence="4" id="KW-0539">Nucleus</keyword>
<evidence type="ECO:0000256" key="4">
    <source>
        <dbReference type="ARBA" id="ARBA00023242"/>
    </source>
</evidence>
<dbReference type="CDD" id="cd12416">
    <property type="entry name" value="RRM4_RBM28_like"/>
    <property type="match status" value="1"/>
</dbReference>
<feature type="domain" description="RRM" evidence="7">
    <location>
        <begin position="645"/>
        <end position="743"/>
    </location>
</feature>
<proteinExistence type="predicted"/>
<keyword evidence="2" id="KW-0677">Repeat</keyword>